<dbReference type="NCBIfam" id="TIGR04088">
    <property type="entry name" value="cognate_SipW"/>
    <property type="match status" value="1"/>
</dbReference>
<proteinExistence type="predicted"/>
<protein>
    <submittedName>
        <fullName evidence="1">Acyl-CoA dehydrogenase</fullName>
    </submittedName>
</protein>
<dbReference type="RefSeq" id="WP_104235221.1">
    <property type="nucleotide sequence ID" value="NZ_CP040792.1"/>
</dbReference>
<sequence>MALHADRPRMTRRTKTMAFLSGGLVLGLGITATLAAWTDSEWVFGGNANGTGPGLGTSSFEVEQNVTSPYVAATFAQAETNPGQDLTFTAGALSLTPGTSVYAPVALRTVAGSVAGTVLLQDSEPAVGAGLAPVDAGGALLGALTLRVAVSATPTTCDAAAFTTGTLVASGPLATAQATDPQTLAAAGGNTQFYCFEITLPASPTLPVGVTLDQLQGRTVTPAWEFLSTSV</sequence>
<organism evidence="1 2">
    <name type="scientific">Clavibacter californiensis</name>
    <dbReference type="NCBI Taxonomy" id="1401995"/>
    <lineage>
        <taxon>Bacteria</taxon>
        <taxon>Bacillati</taxon>
        <taxon>Actinomycetota</taxon>
        <taxon>Actinomycetes</taxon>
        <taxon>Micrococcales</taxon>
        <taxon>Microbacteriaceae</taxon>
        <taxon>Clavibacter</taxon>
    </lineage>
</organism>
<accession>A0ABX9N1S0</accession>
<keyword evidence="2" id="KW-1185">Reference proteome</keyword>
<gene>
    <name evidence="1" type="ORF">DZF98_15080</name>
</gene>
<dbReference type="EMBL" id="QWEE01000437">
    <property type="protein sequence ID" value="RII88564.1"/>
    <property type="molecule type" value="Genomic_DNA"/>
</dbReference>
<evidence type="ECO:0000313" key="2">
    <source>
        <dbReference type="Proteomes" id="UP000265355"/>
    </source>
</evidence>
<dbReference type="Proteomes" id="UP000265355">
    <property type="component" value="Unassembled WGS sequence"/>
</dbReference>
<comment type="caution">
    <text evidence="1">The sequence shown here is derived from an EMBL/GenBank/DDBJ whole genome shotgun (WGS) entry which is preliminary data.</text>
</comment>
<reference evidence="1 2" key="1">
    <citation type="submission" date="2018-08" db="EMBL/GenBank/DDBJ databases">
        <title>Genome Sequence of Clavibacter michiganensis Subspecies type strains, and the Atypical Peach-Colored Strains Isolated from Tomato.</title>
        <authorList>
            <person name="Osdaghi E."/>
            <person name="Portier P."/>
            <person name="Briand M."/>
            <person name="Jacques M.-A."/>
        </authorList>
    </citation>
    <scope>NUCLEOTIDE SEQUENCE [LARGE SCALE GENOMIC DNA]</scope>
    <source>
        <strain evidence="1 2">CFBP 8216</strain>
    </source>
</reference>
<name>A0ABX9N1S0_9MICO</name>
<dbReference type="InterPro" id="IPR023833">
    <property type="entry name" value="Signal_pept_SipW-depend-type"/>
</dbReference>
<evidence type="ECO:0000313" key="1">
    <source>
        <dbReference type="EMBL" id="RII88564.1"/>
    </source>
</evidence>